<evidence type="ECO:0000256" key="1">
    <source>
        <dbReference type="SAM" id="Phobius"/>
    </source>
</evidence>
<name>A0A5M9GEE9_9BACI</name>
<feature type="transmembrane region" description="Helical" evidence="1">
    <location>
        <begin position="177"/>
        <end position="210"/>
    </location>
</feature>
<feature type="transmembrane region" description="Helical" evidence="1">
    <location>
        <begin position="140"/>
        <end position="157"/>
    </location>
</feature>
<dbReference type="PANTHER" id="PTHR36435">
    <property type="entry name" value="SLR1288 PROTEIN"/>
    <property type="match status" value="1"/>
</dbReference>
<reference evidence="4 6" key="2">
    <citation type="submission" date="2023-03" db="EMBL/GenBank/DDBJ databases">
        <title>Genetic diversity of Bacillus cereus sensu lato isolates from Slovenia.</title>
        <authorList>
            <person name="Abdelli M."/>
        </authorList>
    </citation>
    <scope>NUCLEOTIDE SEQUENCE [LARGE SCALE GENOMIC DNA]</scope>
    <source>
        <strain evidence="4 6">SIBC61B</strain>
    </source>
</reference>
<evidence type="ECO:0000313" key="4">
    <source>
        <dbReference type="EMBL" id="MDG0945030.1"/>
    </source>
</evidence>
<dbReference type="InterPro" id="IPR052710">
    <property type="entry name" value="CAAX_protease"/>
</dbReference>
<keyword evidence="3" id="KW-0378">Hydrolase</keyword>
<keyword evidence="1" id="KW-1133">Transmembrane helix</keyword>
<keyword evidence="1" id="KW-0812">Transmembrane</keyword>
<dbReference type="GO" id="GO:0006508">
    <property type="term" value="P:proteolysis"/>
    <property type="evidence" value="ECO:0007669"/>
    <property type="project" value="UniProtKB-KW"/>
</dbReference>
<feature type="transmembrane region" description="Helical" evidence="1">
    <location>
        <begin position="216"/>
        <end position="236"/>
    </location>
</feature>
<keyword evidence="6" id="KW-1185">Reference proteome</keyword>
<keyword evidence="3" id="KW-0645">Protease</keyword>
<keyword evidence="1" id="KW-0472">Membrane</keyword>
<dbReference type="GO" id="GO:0008237">
    <property type="term" value="F:metallopeptidase activity"/>
    <property type="evidence" value="ECO:0007669"/>
    <property type="project" value="UniProtKB-KW"/>
</dbReference>
<gene>
    <name evidence="3" type="ORF">FYW06_28430</name>
    <name evidence="4" type="ORF">P6U22_28305</name>
</gene>
<comment type="caution">
    <text evidence="3">The sequence shown here is derived from an EMBL/GenBank/DDBJ whole genome shotgun (WGS) entry which is preliminary data.</text>
</comment>
<dbReference type="GO" id="GO:0080120">
    <property type="term" value="P:CAAX-box protein maturation"/>
    <property type="evidence" value="ECO:0007669"/>
    <property type="project" value="UniProtKB-ARBA"/>
</dbReference>
<proteinExistence type="predicted"/>
<sequence>MNETVLNMNNKKRNEANLTYKNLLAIILGIFGISFVGGMFFALAAGVYGEEATKQFSEGYYWLLIDAAAVMLVLFLYKPARNFIIDIWNISVLKTGKTYIYILFGLIIIALSQYILLGLLGIESAEQQQSQLGTATLQNSMIQSIIYILSVAIITPIKEEIIYRGILYRFLEKKYSFLVSMIISSVIFGLLHGGLPITAMIMGIVFAILYKKTNSIMPSIILHTFWNLFVSVVTIMSL</sequence>
<dbReference type="InterPro" id="IPR003675">
    <property type="entry name" value="Rce1/LyrA-like_dom"/>
</dbReference>
<feature type="transmembrane region" description="Helical" evidence="1">
    <location>
        <begin position="98"/>
        <end position="120"/>
    </location>
</feature>
<dbReference type="EMBL" id="VXCE01000047">
    <property type="protein sequence ID" value="KAA8472686.1"/>
    <property type="molecule type" value="Genomic_DNA"/>
</dbReference>
<evidence type="ECO:0000313" key="5">
    <source>
        <dbReference type="Proteomes" id="UP000325411"/>
    </source>
</evidence>
<keyword evidence="3" id="KW-0482">Metalloprotease</keyword>
<dbReference type="Proteomes" id="UP000325411">
    <property type="component" value="Unassembled WGS sequence"/>
</dbReference>
<feature type="transmembrane region" description="Helical" evidence="1">
    <location>
        <begin position="60"/>
        <end position="77"/>
    </location>
</feature>
<protein>
    <submittedName>
        <fullName evidence="3">CPBP family intramembrane metalloprotease</fullName>
    </submittedName>
    <submittedName>
        <fullName evidence="4">Type II CAAX endopeptidase family protein</fullName>
    </submittedName>
</protein>
<dbReference type="Proteomes" id="UP001221338">
    <property type="component" value="Unassembled WGS sequence"/>
</dbReference>
<feature type="transmembrane region" description="Helical" evidence="1">
    <location>
        <begin position="21"/>
        <end position="48"/>
    </location>
</feature>
<evidence type="ECO:0000313" key="6">
    <source>
        <dbReference type="Proteomes" id="UP001221338"/>
    </source>
</evidence>
<dbReference type="PANTHER" id="PTHR36435:SF1">
    <property type="entry name" value="CAAX AMINO TERMINAL PROTEASE FAMILY PROTEIN"/>
    <property type="match status" value="1"/>
</dbReference>
<dbReference type="RefSeq" id="WP_001006392.1">
    <property type="nucleotide sequence ID" value="NZ_BPLB01000026.1"/>
</dbReference>
<organism evidence="3 5">
    <name type="scientific">Bacillus paranthracis</name>
    <dbReference type="NCBI Taxonomy" id="2026186"/>
    <lineage>
        <taxon>Bacteria</taxon>
        <taxon>Bacillati</taxon>
        <taxon>Bacillota</taxon>
        <taxon>Bacilli</taxon>
        <taxon>Bacillales</taxon>
        <taxon>Bacillaceae</taxon>
        <taxon>Bacillus</taxon>
        <taxon>Bacillus cereus group</taxon>
    </lineage>
</organism>
<dbReference type="Pfam" id="PF02517">
    <property type="entry name" value="Rce1-like"/>
    <property type="match status" value="1"/>
</dbReference>
<dbReference type="EMBL" id="JARPRV010000039">
    <property type="protein sequence ID" value="MDG0945030.1"/>
    <property type="molecule type" value="Genomic_DNA"/>
</dbReference>
<feature type="domain" description="CAAX prenyl protease 2/Lysostaphin resistance protein A-like" evidence="2">
    <location>
        <begin position="144"/>
        <end position="229"/>
    </location>
</feature>
<accession>A0A5M9GEE9</accession>
<evidence type="ECO:0000259" key="2">
    <source>
        <dbReference type="Pfam" id="PF02517"/>
    </source>
</evidence>
<reference evidence="3 5" key="1">
    <citation type="submission" date="2019-09" db="EMBL/GenBank/DDBJ databases">
        <authorList>
            <person name="Geng P."/>
            <person name="Wan X."/>
            <person name="Zhou G."/>
            <person name="Yuan Z."/>
            <person name="Hu X."/>
        </authorList>
    </citation>
    <scope>NUCLEOTIDE SEQUENCE [LARGE SCALE GENOMIC DNA]</scope>
    <source>
        <strain evidence="3 5">EFR-4</strain>
    </source>
</reference>
<evidence type="ECO:0000313" key="3">
    <source>
        <dbReference type="EMBL" id="KAA8472686.1"/>
    </source>
</evidence>
<dbReference type="GO" id="GO:0004175">
    <property type="term" value="F:endopeptidase activity"/>
    <property type="evidence" value="ECO:0007669"/>
    <property type="project" value="UniProtKB-ARBA"/>
</dbReference>
<dbReference type="AlphaFoldDB" id="A0A5M9GEE9"/>